<dbReference type="Pfam" id="PF09527">
    <property type="entry name" value="ATPase_gene1"/>
    <property type="match status" value="1"/>
</dbReference>
<keyword evidence="1" id="KW-0472">Membrane</keyword>
<keyword evidence="3" id="KW-1185">Reference proteome</keyword>
<dbReference type="RefSeq" id="WP_075858691.1">
    <property type="nucleotide sequence ID" value="NZ_BDJK01000009.1"/>
</dbReference>
<comment type="caution">
    <text evidence="2">The sequence shown here is derived from an EMBL/GenBank/DDBJ whole genome shotgun (WGS) entry which is preliminary data.</text>
</comment>
<dbReference type="Proteomes" id="UP000187485">
    <property type="component" value="Unassembled WGS sequence"/>
</dbReference>
<feature type="transmembrane region" description="Helical" evidence="1">
    <location>
        <begin position="12"/>
        <end position="34"/>
    </location>
</feature>
<accession>A0A1L8CTH8</accession>
<dbReference type="STRING" id="870242.cpu_07120"/>
<dbReference type="OrthoDB" id="1683450at2"/>
<dbReference type="EMBL" id="BDJK01000009">
    <property type="protein sequence ID" value="GAV22202.1"/>
    <property type="molecule type" value="Genomic_DNA"/>
</dbReference>
<protein>
    <submittedName>
        <fullName evidence="2">Uncharacterized protein</fullName>
    </submittedName>
</protein>
<keyword evidence="1" id="KW-1133">Transmembrane helix</keyword>
<sequence>MPEKGNGNKNPYYFLARSVQLATTMVFSVVGGVWLGGILDKKFATYPWLTFVFLVLGVATAFKVIFEFTREK</sequence>
<evidence type="ECO:0000256" key="1">
    <source>
        <dbReference type="SAM" id="Phobius"/>
    </source>
</evidence>
<proteinExistence type="predicted"/>
<gene>
    <name evidence="2" type="ORF">cpu_07120</name>
</gene>
<dbReference type="AlphaFoldDB" id="A0A1L8CTH8"/>
<evidence type="ECO:0000313" key="3">
    <source>
        <dbReference type="Proteomes" id="UP000187485"/>
    </source>
</evidence>
<evidence type="ECO:0000313" key="2">
    <source>
        <dbReference type="EMBL" id="GAV22202.1"/>
    </source>
</evidence>
<name>A0A1L8CTH8_9THEO</name>
<dbReference type="InterPro" id="IPR032820">
    <property type="entry name" value="ATPase_put"/>
</dbReference>
<feature type="transmembrane region" description="Helical" evidence="1">
    <location>
        <begin position="46"/>
        <end position="66"/>
    </location>
</feature>
<keyword evidence="1" id="KW-0812">Transmembrane</keyword>
<reference evidence="3" key="1">
    <citation type="submission" date="2016-12" db="EMBL/GenBank/DDBJ databases">
        <title>Draft Genome Sequences od Carboxydothermus pertinax and islandicus, Hydrogenogenic Carboxydotrophic Bacteria.</title>
        <authorList>
            <person name="Fukuyama Y."/>
            <person name="Ohmae K."/>
            <person name="Yoneda Y."/>
            <person name="Yoshida T."/>
            <person name="Sako Y."/>
        </authorList>
    </citation>
    <scope>NUCLEOTIDE SEQUENCE [LARGE SCALE GENOMIC DNA]</scope>
    <source>
        <strain evidence="3">Ug1</strain>
    </source>
</reference>
<organism evidence="2 3">
    <name type="scientific">Carboxydothermus pertinax</name>
    <dbReference type="NCBI Taxonomy" id="870242"/>
    <lineage>
        <taxon>Bacteria</taxon>
        <taxon>Bacillati</taxon>
        <taxon>Bacillota</taxon>
        <taxon>Clostridia</taxon>
        <taxon>Thermoanaerobacterales</taxon>
        <taxon>Thermoanaerobacteraceae</taxon>
        <taxon>Carboxydothermus</taxon>
    </lineage>
</organism>